<protein>
    <submittedName>
        <fullName evidence="7">Threonine efflux system</fullName>
    </submittedName>
</protein>
<evidence type="ECO:0000256" key="5">
    <source>
        <dbReference type="ARBA" id="ARBA00023136"/>
    </source>
</evidence>
<accession>A0A166TSW5</accession>
<evidence type="ECO:0000256" key="6">
    <source>
        <dbReference type="SAM" id="Phobius"/>
    </source>
</evidence>
<dbReference type="GO" id="GO:0005886">
    <property type="term" value="C:plasma membrane"/>
    <property type="evidence" value="ECO:0007669"/>
    <property type="project" value="UniProtKB-SubCell"/>
</dbReference>
<gene>
    <name evidence="8" type="ORF">CLCOS_07580</name>
    <name evidence="7" type="ORF">WX73_03604</name>
</gene>
<reference evidence="7 9" key="1">
    <citation type="journal article" date="2015" name="Biotechnol. Bioeng.">
        <title>Genome sequence and phenotypic characterization of Caulobacter segnis.</title>
        <authorList>
            <person name="Patel S."/>
            <person name="Fletcher B."/>
            <person name="Scott D.C."/>
            <person name="Ely B."/>
        </authorList>
    </citation>
    <scope>NUCLEOTIDE SEQUENCE [LARGE SCALE GENOMIC DNA]</scope>
    <source>
        <strain evidence="7 9">PS02</strain>
    </source>
</reference>
<sequence length="242" mass="26883">MLINLFKGILIGLITGMPLGPIGAMCLRNTITFGRKCGLVSGLGSALTDTIYATIAALGFILIEKFILIHKLYFHIIGGIILICFGVYSFIKKSPSKDIDKTGNIKSYSPNGSMFKAFISTFFIALANPATIFSFIAVFTGLRLAHIGQEPDHKLLLIIGVFIGSMLWWILLVFTMGKFNNKLNVKNVKFIDKILSSIIIFSGVVIILAGFKYFGPMKPHFILHSKIFKIFLNIKYNMSIHH</sequence>
<dbReference type="Proteomes" id="UP000077384">
    <property type="component" value="Unassembled WGS sequence"/>
</dbReference>
<keyword evidence="2" id="KW-1003">Cell membrane</keyword>
<keyword evidence="4 6" id="KW-1133">Transmembrane helix</keyword>
<evidence type="ECO:0000256" key="3">
    <source>
        <dbReference type="ARBA" id="ARBA00022692"/>
    </source>
</evidence>
<dbReference type="EMBL" id="LROR01000032">
    <property type="protein sequence ID" value="OBR96596.1"/>
    <property type="molecule type" value="Genomic_DNA"/>
</dbReference>
<name>A0A166TSW5_9CLOT</name>
<dbReference type="PANTHER" id="PTHR30086">
    <property type="entry name" value="ARGININE EXPORTER PROTEIN ARGO"/>
    <property type="match status" value="1"/>
</dbReference>
<dbReference type="Pfam" id="PF01810">
    <property type="entry name" value="LysE"/>
    <property type="match status" value="1"/>
</dbReference>
<feature type="transmembrane region" description="Helical" evidence="6">
    <location>
        <begin position="39"/>
        <end position="60"/>
    </location>
</feature>
<feature type="transmembrane region" description="Helical" evidence="6">
    <location>
        <begin position="194"/>
        <end position="214"/>
    </location>
</feature>
<comment type="caution">
    <text evidence="7">The sequence shown here is derived from an EMBL/GenBank/DDBJ whole genome shotgun (WGS) entry which is preliminary data.</text>
</comment>
<keyword evidence="3 6" id="KW-0812">Transmembrane</keyword>
<dbReference type="PANTHER" id="PTHR30086:SF20">
    <property type="entry name" value="ARGININE EXPORTER PROTEIN ARGO-RELATED"/>
    <property type="match status" value="1"/>
</dbReference>
<feature type="transmembrane region" description="Helical" evidence="6">
    <location>
        <begin position="154"/>
        <end position="174"/>
    </location>
</feature>
<organism evidence="7 9">
    <name type="scientific">Clostridium coskatii</name>
    <dbReference type="NCBI Taxonomy" id="1705578"/>
    <lineage>
        <taxon>Bacteria</taxon>
        <taxon>Bacillati</taxon>
        <taxon>Bacillota</taxon>
        <taxon>Clostridia</taxon>
        <taxon>Eubacteriales</taxon>
        <taxon>Clostridiaceae</taxon>
        <taxon>Clostridium</taxon>
    </lineage>
</organism>
<dbReference type="EMBL" id="LITQ01000008">
    <property type="protein sequence ID" value="OAA94034.1"/>
    <property type="molecule type" value="Genomic_DNA"/>
</dbReference>
<dbReference type="RefSeq" id="WP_013238541.1">
    <property type="nucleotide sequence ID" value="NZ_LITQ01000008.1"/>
</dbReference>
<dbReference type="GO" id="GO:0015171">
    <property type="term" value="F:amino acid transmembrane transporter activity"/>
    <property type="evidence" value="ECO:0007669"/>
    <property type="project" value="TreeGrafter"/>
</dbReference>
<feature type="transmembrane region" description="Helical" evidence="6">
    <location>
        <begin position="6"/>
        <end position="27"/>
    </location>
</feature>
<evidence type="ECO:0000313" key="7">
    <source>
        <dbReference type="EMBL" id="OAA94034.1"/>
    </source>
</evidence>
<evidence type="ECO:0000313" key="8">
    <source>
        <dbReference type="EMBL" id="OBR96596.1"/>
    </source>
</evidence>
<keyword evidence="10" id="KW-1185">Reference proteome</keyword>
<dbReference type="PATRIC" id="fig|1705578.3.peg.3594"/>
<feature type="transmembrane region" description="Helical" evidence="6">
    <location>
        <begin position="72"/>
        <end position="91"/>
    </location>
</feature>
<proteinExistence type="predicted"/>
<evidence type="ECO:0000256" key="4">
    <source>
        <dbReference type="ARBA" id="ARBA00022989"/>
    </source>
</evidence>
<keyword evidence="5 6" id="KW-0472">Membrane</keyword>
<reference evidence="8 10" key="2">
    <citation type="journal article" date="2016" name="Front. Microbiol.">
        <title>Industrial Acetogenic Biocatalysts: A Comparative Metabolic and Genomic Analysis.</title>
        <authorList>
            <person name="Bengelsdorf F."/>
            <person name="Poehlein A."/>
            <person name="Sonja S."/>
            <person name="Erz C."/>
            <person name="Hummel T."/>
            <person name="Hoffmeister S."/>
            <person name="Daniel R."/>
            <person name="Durre P."/>
        </authorList>
    </citation>
    <scope>NUCLEOTIDE SEQUENCE [LARGE SCALE GENOMIC DNA]</scope>
    <source>
        <strain evidence="8 10">PTA-10522</strain>
    </source>
</reference>
<dbReference type="InterPro" id="IPR001123">
    <property type="entry name" value="LeuE-type"/>
</dbReference>
<comment type="subcellular location">
    <subcellularLocation>
        <location evidence="1">Cell membrane</location>
        <topology evidence="1">Multi-pass membrane protein</topology>
    </subcellularLocation>
</comment>
<dbReference type="AlphaFoldDB" id="A0A166TSW5"/>
<evidence type="ECO:0000256" key="2">
    <source>
        <dbReference type="ARBA" id="ARBA00022475"/>
    </source>
</evidence>
<evidence type="ECO:0000313" key="10">
    <source>
        <dbReference type="Proteomes" id="UP000093694"/>
    </source>
</evidence>
<evidence type="ECO:0000256" key="1">
    <source>
        <dbReference type="ARBA" id="ARBA00004651"/>
    </source>
</evidence>
<feature type="transmembrane region" description="Helical" evidence="6">
    <location>
        <begin position="117"/>
        <end position="142"/>
    </location>
</feature>
<evidence type="ECO:0000313" key="9">
    <source>
        <dbReference type="Proteomes" id="UP000077384"/>
    </source>
</evidence>
<dbReference type="Proteomes" id="UP000093694">
    <property type="component" value="Unassembled WGS sequence"/>
</dbReference>